<protein>
    <recommendedName>
        <fullName evidence="3">Variant-surface-glycoprotein phospholipase C</fullName>
    </recommendedName>
</protein>
<dbReference type="Proteomes" id="UP000030651">
    <property type="component" value="Unassembled WGS sequence"/>
</dbReference>
<dbReference type="OMA" id="GFYKPSQ"/>
<dbReference type="Gene3D" id="3.20.20.190">
    <property type="entry name" value="Phosphatidylinositol (PI) phosphodiesterase"/>
    <property type="match status" value="1"/>
</dbReference>
<dbReference type="PANTHER" id="PTHR13593:SF143">
    <property type="entry name" value="PHOSPHATIDYLINOSITOL-SPECIFIC PHOSPHOLIPASE C X DOMAIN-CONTAINING PROTEIN"/>
    <property type="match status" value="1"/>
</dbReference>
<dbReference type="InParanoid" id="W3XEH8"/>
<sequence>MAIWKFPEWIDAGRITAVLVALEAVSNPRGSSIPLGWNHDGITSFILSGKQGNFHTLNPPVSWMQKNRSTLGNRPLSQICMLGTHDAGMSFVSHADFPRGLVDPFVLCQSTPVYGQLVLGSRYLDIRPEISGGDFWTGHYSGKLGGRGESMANIITGVNRFLSDNAELVILNFSHSLQTDVSGDWRSFNRDEWHKLMQELQQLQNLFVVQDETKAKDLSLLTLDDFIGNGRGAVICVMEDDSLDLGDFKKRGFYKPSQLNVRNEYSNTDDAVNMVKDQLKKMKDNMSIKDKRLFLLSWTLTQQIRIEPNIAKLVLLLKNLKSIKTMAYTANKALVTELLPVVDKNSFPNVVYLDFVDNLSYVALVMAVNDKVFNN</sequence>
<dbReference type="GO" id="GO:0008081">
    <property type="term" value="F:phosphoric diester hydrolase activity"/>
    <property type="evidence" value="ECO:0007669"/>
    <property type="project" value="InterPro"/>
</dbReference>
<evidence type="ECO:0000313" key="1">
    <source>
        <dbReference type="EMBL" id="ETS84508.1"/>
    </source>
</evidence>
<reference evidence="2" key="1">
    <citation type="journal article" date="2015" name="BMC Genomics">
        <title>Genomic and transcriptomic analysis of the endophytic fungus Pestalotiopsis fici reveals its lifestyle and high potential for synthesis of natural products.</title>
        <authorList>
            <person name="Wang X."/>
            <person name="Zhang X."/>
            <person name="Liu L."/>
            <person name="Xiang M."/>
            <person name="Wang W."/>
            <person name="Sun X."/>
            <person name="Che Y."/>
            <person name="Guo L."/>
            <person name="Liu G."/>
            <person name="Guo L."/>
            <person name="Wang C."/>
            <person name="Yin W.B."/>
            <person name="Stadler M."/>
            <person name="Zhang X."/>
            <person name="Liu X."/>
        </authorList>
    </citation>
    <scope>NUCLEOTIDE SEQUENCE [LARGE SCALE GENOMIC DNA]</scope>
    <source>
        <strain evidence="2">W106-1 / CGMCC3.15140</strain>
    </source>
</reference>
<dbReference type="GO" id="GO:0006629">
    <property type="term" value="P:lipid metabolic process"/>
    <property type="evidence" value="ECO:0007669"/>
    <property type="project" value="InterPro"/>
</dbReference>
<dbReference type="InterPro" id="IPR051057">
    <property type="entry name" value="PI-PLC_domain"/>
</dbReference>
<name>W3XEH8_PESFW</name>
<dbReference type="EMBL" id="KI912110">
    <property type="protein sequence ID" value="ETS84508.1"/>
    <property type="molecule type" value="Genomic_DNA"/>
</dbReference>
<evidence type="ECO:0008006" key="3">
    <source>
        <dbReference type="Google" id="ProtNLM"/>
    </source>
</evidence>
<organism evidence="1 2">
    <name type="scientific">Pestalotiopsis fici (strain W106-1 / CGMCC3.15140)</name>
    <dbReference type="NCBI Taxonomy" id="1229662"/>
    <lineage>
        <taxon>Eukaryota</taxon>
        <taxon>Fungi</taxon>
        <taxon>Dikarya</taxon>
        <taxon>Ascomycota</taxon>
        <taxon>Pezizomycotina</taxon>
        <taxon>Sordariomycetes</taxon>
        <taxon>Xylariomycetidae</taxon>
        <taxon>Amphisphaeriales</taxon>
        <taxon>Sporocadaceae</taxon>
        <taxon>Pestalotiopsis</taxon>
    </lineage>
</organism>
<gene>
    <name evidence="1" type="ORF">PFICI_02533</name>
</gene>
<dbReference type="GeneID" id="19267546"/>
<dbReference type="HOGENOM" id="CLU_031469_1_0_1"/>
<evidence type="ECO:0000313" key="2">
    <source>
        <dbReference type="Proteomes" id="UP000030651"/>
    </source>
</evidence>
<dbReference type="eggNOG" id="ENOG502QWJU">
    <property type="taxonomic scope" value="Eukaryota"/>
</dbReference>
<dbReference type="OrthoDB" id="1046782at2759"/>
<keyword evidence="2" id="KW-1185">Reference proteome</keyword>
<accession>W3XEH8</accession>
<dbReference type="KEGG" id="pfy:PFICI_02533"/>
<dbReference type="InterPro" id="IPR017946">
    <property type="entry name" value="PLC-like_Pdiesterase_TIM-brl"/>
</dbReference>
<dbReference type="PANTHER" id="PTHR13593">
    <property type="match status" value="1"/>
</dbReference>
<proteinExistence type="predicted"/>
<dbReference type="RefSeq" id="XP_007829305.1">
    <property type="nucleotide sequence ID" value="XM_007831114.1"/>
</dbReference>
<dbReference type="AlphaFoldDB" id="W3XEH8"/>
<dbReference type="SUPFAM" id="SSF51695">
    <property type="entry name" value="PLC-like phosphodiesterases"/>
    <property type="match status" value="1"/>
</dbReference>